<comment type="caution">
    <text evidence="2">The sequence shown here is derived from an EMBL/GenBank/DDBJ whole genome shotgun (WGS) entry which is preliminary data.</text>
</comment>
<proteinExistence type="predicted"/>
<dbReference type="Proteomes" id="UP001501842">
    <property type="component" value="Unassembled WGS sequence"/>
</dbReference>
<evidence type="ECO:0008006" key="4">
    <source>
        <dbReference type="Google" id="ProtNLM"/>
    </source>
</evidence>
<accession>A0ABN3UMD6</accession>
<organism evidence="2 3">
    <name type="scientific">Actinocorallia aurantiaca</name>
    <dbReference type="NCBI Taxonomy" id="46204"/>
    <lineage>
        <taxon>Bacteria</taxon>
        <taxon>Bacillati</taxon>
        <taxon>Actinomycetota</taxon>
        <taxon>Actinomycetes</taxon>
        <taxon>Streptosporangiales</taxon>
        <taxon>Thermomonosporaceae</taxon>
        <taxon>Actinocorallia</taxon>
    </lineage>
</organism>
<protein>
    <recommendedName>
        <fullName evidence="4">Histidine kinase-like protein</fullName>
    </recommendedName>
</protein>
<evidence type="ECO:0000313" key="2">
    <source>
        <dbReference type="EMBL" id="GAA2735555.1"/>
    </source>
</evidence>
<feature type="region of interest" description="Disordered" evidence="1">
    <location>
        <begin position="1"/>
        <end position="24"/>
    </location>
</feature>
<dbReference type="RefSeq" id="WP_344455486.1">
    <property type="nucleotide sequence ID" value="NZ_BAAATZ010000029.1"/>
</dbReference>
<dbReference type="InterPro" id="IPR036890">
    <property type="entry name" value="HATPase_C_sf"/>
</dbReference>
<gene>
    <name evidence="2" type="ORF">GCM10010439_60640</name>
</gene>
<reference evidence="2 3" key="1">
    <citation type="journal article" date="2019" name="Int. J. Syst. Evol. Microbiol.">
        <title>The Global Catalogue of Microorganisms (GCM) 10K type strain sequencing project: providing services to taxonomists for standard genome sequencing and annotation.</title>
        <authorList>
            <consortium name="The Broad Institute Genomics Platform"/>
            <consortium name="The Broad Institute Genome Sequencing Center for Infectious Disease"/>
            <person name="Wu L."/>
            <person name="Ma J."/>
        </authorList>
    </citation>
    <scope>NUCLEOTIDE SEQUENCE [LARGE SCALE GENOMIC DNA]</scope>
    <source>
        <strain evidence="2 3">JCM 8201</strain>
    </source>
</reference>
<dbReference type="EMBL" id="BAAATZ010000029">
    <property type="protein sequence ID" value="GAA2735555.1"/>
    <property type="molecule type" value="Genomic_DNA"/>
</dbReference>
<dbReference type="Gene3D" id="3.30.565.10">
    <property type="entry name" value="Histidine kinase-like ATPase, C-terminal domain"/>
    <property type="match status" value="1"/>
</dbReference>
<name>A0ABN3UMD6_9ACTN</name>
<keyword evidence="3" id="KW-1185">Reference proteome</keyword>
<evidence type="ECO:0000256" key="1">
    <source>
        <dbReference type="SAM" id="MobiDB-lite"/>
    </source>
</evidence>
<sequence>MFNGRGIGETVHPARTDQQGSSLSAERDFIAEPVEVRAGRVWLREVLPASCLVRDDCLMVLSELMGNAAEHGSGHLLRVRVEHDAGRVWGVLVEHDFPDETAVPRVELSALLEAGRLLSAPTIYRPKVAELRERGRGLLLVGDLCTAWEAERILGCLVIRWWLDGCRCEEGGPC</sequence>
<evidence type="ECO:0000313" key="3">
    <source>
        <dbReference type="Proteomes" id="UP001501842"/>
    </source>
</evidence>